<proteinExistence type="predicted"/>
<name>A0A3N6SKT1_9GAMM</name>
<organism evidence="1 2">
    <name type="scientific">Erwinia psidii</name>
    <dbReference type="NCBI Taxonomy" id="69224"/>
    <lineage>
        <taxon>Bacteria</taxon>
        <taxon>Pseudomonadati</taxon>
        <taxon>Pseudomonadota</taxon>
        <taxon>Gammaproteobacteria</taxon>
        <taxon>Enterobacterales</taxon>
        <taxon>Erwiniaceae</taxon>
        <taxon>Erwinia</taxon>
    </lineage>
</organism>
<comment type="caution">
    <text evidence="1">The sequence shown here is derived from an EMBL/GenBank/DDBJ whole genome shotgun (WGS) entry which is preliminary data.</text>
</comment>
<evidence type="ECO:0000313" key="1">
    <source>
        <dbReference type="EMBL" id="RQM38266.1"/>
    </source>
</evidence>
<accession>A0A3N6SKT1</accession>
<sequence>MSAGQGSHLLAAKIAGIRGAPPDGLTCVSEWAIRSVSLMRSTVSGLDAGIGRYSPRFRDCKSYRVAVTCIWSGLIQLTLTPSYDFSGTPTQLCLLKCTT</sequence>
<keyword evidence="2" id="KW-1185">Reference proteome</keyword>
<reference evidence="1 2" key="1">
    <citation type="submission" date="2018-10" db="EMBL/GenBank/DDBJ databases">
        <title>Draft genome sequence for the type isolate of Erwinia psidii, agent causal of bacterial blight in guava (Psidium guajava) and wilt and die-back of Eucalyptus spp.</title>
        <authorList>
            <person name="Hermenegildo P.S."/>
            <person name="Santos S.A."/>
            <person name="Guimaraes L.M.S."/>
            <person name="Vidigal P.M.P."/>
            <person name="Pereira I.C."/>
            <person name="Badel J.L."/>
            <person name="Alfenas-Zerbini P."/>
            <person name="Ferreira M.A.S.V."/>
            <person name="Alfenas A.C."/>
        </authorList>
    </citation>
    <scope>NUCLEOTIDE SEQUENCE [LARGE SCALE GENOMIC DNA]</scope>
    <source>
        <strain evidence="1 2">IBSBF 435</strain>
    </source>
</reference>
<dbReference type="AlphaFoldDB" id="A0A3N6SKT1"/>
<gene>
    <name evidence="1" type="ORF">EB241_11015</name>
</gene>
<dbReference type="EMBL" id="RHHM01000007">
    <property type="protein sequence ID" value="RQM38266.1"/>
    <property type="molecule type" value="Genomic_DNA"/>
</dbReference>
<evidence type="ECO:0000313" key="2">
    <source>
        <dbReference type="Proteomes" id="UP000279457"/>
    </source>
</evidence>
<dbReference type="Proteomes" id="UP000279457">
    <property type="component" value="Unassembled WGS sequence"/>
</dbReference>
<protein>
    <submittedName>
        <fullName evidence="1">Uncharacterized protein</fullName>
    </submittedName>
</protein>